<gene>
    <name evidence="1" type="ORF">FGO68_gene15989</name>
</gene>
<organism evidence="1 2">
    <name type="scientific">Halteria grandinella</name>
    <dbReference type="NCBI Taxonomy" id="5974"/>
    <lineage>
        <taxon>Eukaryota</taxon>
        <taxon>Sar</taxon>
        <taxon>Alveolata</taxon>
        <taxon>Ciliophora</taxon>
        <taxon>Intramacronucleata</taxon>
        <taxon>Spirotrichea</taxon>
        <taxon>Stichotrichia</taxon>
        <taxon>Sporadotrichida</taxon>
        <taxon>Halteriidae</taxon>
        <taxon>Halteria</taxon>
    </lineage>
</organism>
<keyword evidence="2" id="KW-1185">Reference proteome</keyword>
<reference evidence="1" key="1">
    <citation type="submission" date="2019-06" db="EMBL/GenBank/DDBJ databases">
        <authorList>
            <person name="Zheng W."/>
        </authorList>
    </citation>
    <scope>NUCLEOTIDE SEQUENCE</scope>
    <source>
        <strain evidence="1">QDHG01</strain>
    </source>
</reference>
<dbReference type="Proteomes" id="UP000785679">
    <property type="component" value="Unassembled WGS sequence"/>
</dbReference>
<protein>
    <submittedName>
        <fullName evidence="1">Uncharacterized protein</fullName>
    </submittedName>
</protein>
<evidence type="ECO:0000313" key="2">
    <source>
        <dbReference type="Proteomes" id="UP000785679"/>
    </source>
</evidence>
<comment type="caution">
    <text evidence="1">The sequence shown here is derived from an EMBL/GenBank/DDBJ whole genome shotgun (WGS) entry which is preliminary data.</text>
</comment>
<proteinExistence type="predicted"/>
<dbReference type="EMBL" id="RRYP01000092">
    <property type="protein sequence ID" value="TNV88014.1"/>
    <property type="molecule type" value="Genomic_DNA"/>
</dbReference>
<evidence type="ECO:0000313" key="1">
    <source>
        <dbReference type="EMBL" id="TNV88014.1"/>
    </source>
</evidence>
<name>A0A8J8P8R6_HALGN</name>
<dbReference type="AlphaFoldDB" id="A0A8J8P8R6"/>
<sequence length="76" mass="8884">MQRWPLMYQVVSKALSPLKSESIKACTFSFSWASSSRVNFMFVRRATFCWPVQPLEYFRKGATCPTQMTNRHSGRE</sequence>
<accession>A0A8J8P8R6</accession>